<reference evidence="4 5" key="1">
    <citation type="submission" date="2018-08" db="EMBL/GenBank/DDBJ databases">
        <title>Sequencing the genomes of 1000 actinobacteria strains.</title>
        <authorList>
            <person name="Klenk H.-P."/>
        </authorList>
    </citation>
    <scope>NUCLEOTIDE SEQUENCE [LARGE SCALE GENOMIC DNA]</scope>
    <source>
        <strain evidence="4 5">DSM 44099</strain>
    </source>
</reference>
<keyword evidence="1" id="KW-0472">Membrane</keyword>
<dbReference type="RefSeq" id="WP_116072567.1">
    <property type="nucleotide sequence ID" value="NZ_BONB01000009.1"/>
</dbReference>
<keyword evidence="2" id="KW-0732">Signal</keyword>
<sequence length="174" mass="17598">MGFFRRASTTALLALALVGLASLGPAAADAAAAAPPGPTPTDVPAPIVGIDSVSPLSGPARGGFVITVTGVGFAPDQTTVRLCDIDVPPADVSVNGAGNVLTFTAPPCTAGRTQLVVSTPTGSSSTVYRYESEDTLPVTGAPVWLPLATGSVLSLTGGFLLFLTRRRSPRRTYC</sequence>
<keyword evidence="1" id="KW-1133">Transmembrane helix</keyword>
<feature type="domain" description="IPT/TIG" evidence="3">
    <location>
        <begin position="50"/>
        <end position="127"/>
    </location>
</feature>
<evidence type="ECO:0000256" key="1">
    <source>
        <dbReference type="SAM" id="Phobius"/>
    </source>
</evidence>
<dbReference type="Proteomes" id="UP000256913">
    <property type="component" value="Unassembled WGS sequence"/>
</dbReference>
<keyword evidence="5" id="KW-1185">Reference proteome</keyword>
<organism evidence="4 5">
    <name type="scientific">Asanoa ferruginea</name>
    <dbReference type="NCBI Taxonomy" id="53367"/>
    <lineage>
        <taxon>Bacteria</taxon>
        <taxon>Bacillati</taxon>
        <taxon>Actinomycetota</taxon>
        <taxon>Actinomycetes</taxon>
        <taxon>Micromonosporales</taxon>
        <taxon>Micromonosporaceae</taxon>
        <taxon>Asanoa</taxon>
    </lineage>
</organism>
<evidence type="ECO:0000256" key="2">
    <source>
        <dbReference type="SAM" id="SignalP"/>
    </source>
</evidence>
<dbReference type="AlphaFoldDB" id="A0A3D9ZV04"/>
<dbReference type="Pfam" id="PF01833">
    <property type="entry name" value="TIG"/>
    <property type="match status" value="1"/>
</dbReference>
<feature type="chain" id="PRO_5038436729" evidence="2">
    <location>
        <begin position="28"/>
        <end position="174"/>
    </location>
</feature>
<evidence type="ECO:0000313" key="5">
    <source>
        <dbReference type="Proteomes" id="UP000256913"/>
    </source>
</evidence>
<dbReference type="InterPro" id="IPR013783">
    <property type="entry name" value="Ig-like_fold"/>
</dbReference>
<dbReference type="EMBL" id="QUMQ01000001">
    <property type="protein sequence ID" value="REG00790.1"/>
    <property type="molecule type" value="Genomic_DNA"/>
</dbReference>
<dbReference type="SUPFAM" id="SSF81296">
    <property type="entry name" value="E set domains"/>
    <property type="match status" value="1"/>
</dbReference>
<feature type="signal peptide" evidence="2">
    <location>
        <begin position="1"/>
        <end position="27"/>
    </location>
</feature>
<proteinExistence type="predicted"/>
<dbReference type="GO" id="GO:0005975">
    <property type="term" value="P:carbohydrate metabolic process"/>
    <property type="evidence" value="ECO:0007669"/>
    <property type="project" value="UniProtKB-ARBA"/>
</dbReference>
<gene>
    <name evidence="4" type="ORF">DFJ67_6847</name>
</gene>
<evidence type="ECO:0000313" key="4">
    <source>
        <dbReference type="EMBL" id="REG00790.1"/>
    </source>
</evidence>
<feature type="transmembrane region" description="Helical" evidence="1">
    <location>
        <begin position="143"/>
        <end position="163"/>
    </location>
</feature>
<name>A0A3D9ZV04_9ACTN</name>
<dbReference type="OrthoDB" id="3355493at2"/>
<protein>
    <submittedName>
        <fullName evidence="4">IPT/TIG domain-containing protein</fullName>
    </submittedName>
</protein>
<accession>A0A3D9ZV04</accession>
<evidence type="ECO:0000259" key="3">
    <source>
        <dbReference type="Pfam" id="PF01833"/>
    </source>
</evidence>
<dbReference type="CDD" id="cd00102">
    <property type="entry name" value="IPT"/>
    <property type="match status" value="1"/>
</dbReference>
<dbReference type="Gene3D" id="2.60.40.10">
    <property type="entry name" value="Immunoglobulins"/>
    <property type="match status" value="1"/>
</dbReference>
<comment type="caution">
    <text evidence="4">The sequence shown here is derived from an EMBL/GenBank/DDBJ whole genome shotgun (WGS) entry which is preliminary data.</text>
</comment>
<keyword evidence="1" id="KW-0812">Transmembrane</keyword>
<dbReference type="InterPro" id="IPR002909">
    <property type="entry name" value="IPT_dom"/>
</dbReference>
<dbReference type="InterPro" id="IPR014756">
    <property type="entry name" value="Ig_E-set"/>
</dbReference>